<evidence type="ECO:0000313" key="1">
    <source>
        <dbReference type="EMBL" id="MBD3326361.1"/>
    </source>
</evidence>
<dbReference type="EMBL" id="WJJP01000568">
    <property type="protein sequence ID" value="MBD3326361.1"/>
    <property type="molecule type" value="Genomic_DNA"/>
</dbReference>
<sequence length="74" mass="8267">MNENGCVLDTDILIAFLRGKNPGLKQKIEQILQQNIPLFMSLISLGELYLGAFKSDNTPKNLSLVNSLKVVSRY</sequence>
<dbReference type="AlphaFoldDB" id="A0A9D5JYL0"/>
<name>A0A9D5JYL0_9BACT</name>
<dbReference type="Proteomes" id="UP000649604">
    <property type="component" value="Unassembled WGS sequence"/>
</dbReference>
<gene>
    <name evidence="1" type="ORF">GF339_17380</name>
</gene>
<organism evidence="1 2">
    <name type="scientific">candidate division KSB3 bacterium</name>
    <dbReference type="NCBI Taxonomy" id="2044937"/>
    <lineage>
        <taxon>Bacteria</taxon>
        <taxon>candidate division KSB3</taxon>
    </lineage>
</organism>
<proteinExistence type="predicted"/>
<protein>
    <recommendedName>
        <fullName evidence="3">PIN domain-containing protein</fullName>
    </recommendedName>
</protein>
<dbReference type="Gene3D" id="3.40.50.1010">
    <property type="entry name" value="5'-nuclease"/>
    <property type="match status" value="1"/>
</dbReference>
<comment type="caution">
    <text evidence="1">The sequence shown here is derived from an EMBL/GenBank/DDBJ whole genome shotgun (WGS) entry which is preliminary data.</text>
</comment>
<accession>A0A9D5JYL0</accession>
<dbReference type="SUPFAM" id="SSF88723">
    <property type="entry name" value="PIN domain-like"/>
    <property type="match status" value="1"/>
</dbReference>
<dbReference type="InterPro" id="IPR029060">
    <property type="entry name" value="PIN-like_dom_sf"/>
</dbReference>
<dbReference type="CDD" id="cd09881">
    <property type="entry name" value="PIN_VapC4-5_FitB-like"/>
    <property type="match status" value="1"/>
</dbReference>
<evidence type="ECO:0008006" key="3">
    <source>
        <dbReference type="Google" id="ProtNLM"/>
    </source>
</evidence>
<reference evidence="1" key="1">
    <citation type="submission" date="2019-11" db="EMBL/GenBank/DDBJ databases">
        <title>Microbial mats filling the niche in hypersaline microbial mats.</title>
        <authorList>
            <person name="Wong H.L."/>
            <person name="Macleod F.I."/>
            <person name="White R.A. III"/>
            <person name="Burns B.P."/>
        </authorList>
    </citation>
    <scope>NUCLEOTIDE SEQUENCE</scope>
    <source>
        <strain evidence="1">Rbin_158</strain>
    </source>
</reference>
<evidence type="ECO:0000313" key="2">
    <source>
        <dbReference type="Proteomes" id="UP000649604"/>
    </source>
</evidence>